<gene>
    <name evidence="1" type="ORF">CIB84_013585</name>
</gene>
<keyword evidence="2" id="KW-1185">Reference proteome</keyword>
<dbReference type="Proteomes" id="UP000237246">
    <property type="component" value="Unassembled WGS sequence"/>
</dbReference>
<dbReference type="EMBL" id="PPHD01055948">
    <property type="protein sequence ID" value="POI22668.1"/>
    <property type="molecule type" value="Genomic_DNA"/>
</dbReference>
<name>A0A2P4SEZ0_BAMTH</name>
<organism evidence="1 2">
    <name type="scientific">Bambusicola thoracicus</name>
    <name type="common">Chinese bamboo-partridge</name>
    <name type="synonym">Perdix thoracica</name>
    <dbReference type="NCBI Taxonomy" id="9083"/>
    <lineage>
        <taxon>Eukaryota</taxon>
        <taxon>Metazoa</taxon>
        <taxon>Chordata</taxon>
        <taxon>Craniata</taxon>
        <taxon>Vertebrata</taxon>
        <taxon>Euteleostomi</taxon>
        <taxon>Archelosauria</taxon>
        <taxon>Archosauria</taxon>
        <taxon>Dinosauria</taxon>
        <taxon>Saurischia</taxon>
        <taxon>Theropoda</taxon>
        <taxon>Coelurosauria</taxon>
        <taxon>Aves</taxon>
        <taxon>Neognathae</taxon>
        <taxon>Galloanserae</taxon>
        <taxon>Galliformes</taxon>
        <taxon>Phasianidae</taxon>
        <taxon>Perdicinae</taxon>
        <taxon>Bambusicola</taxon>
    </lineage>
</organism>
<protein>
    <submittedName>
        <fullName evidence="1">Uncharacterized protein</fullName>
    </submittedName>
</protein>
<comment type="caution">
    <text evidence="1">The sequence shown here is derived from an EMBL/GenBank/DDBJ whole genome shotgun (WGS) entry which is preliminary data.</text>
</comment>
<reference evidence="1 2" key="1">
    <citation type="submission" date="2018-01" db="EMBL/GenBank/DDBJ databases">
        <title>Comparison of the Chinese Bamboo Partridge and Red Junglefowl genome sequences highlights the importance of demography in genome evolution.</title>
        <authorList>
            <person name="Tiley G.P."/>
            <person name="Kimball R.T."/>
            <person name="Braun E.L."/>
            <person name="Burleigh J.G."/>
        </authorList>
    </citation>
    <scope>NUCLEOTIDE SEQUENCE [LARGE SCALE GENOMIC DNA]</scope>
    <source>
        <strain evidence="1">RTK389</strain>
        <tissue evidence="1">Blood</tissue>
    </source>
</reference>
<proteinExistence type="predicted"/>
<accession>A0A2P4SEZ0</accession>
<evidence type="ECO:0000313" key="1">
    <source>
        <dbReference type="EMBL" id="POI22668.1"/>
    </source>
</evidence>
<evidence type="ECO:0000313" key="2">
    <source>
        <dbReference type="Proteomes" id="UP000237246"/>
    </source>
</evidence>
<dbReference type="AlphaFoldDB" id="A0A2P4SEZ0"/>
<sequence length="40" mass="4050">MEAMLSLICSEAVSVPAQLHAVPRAAVRPGADASFLPAGD</sequence>